<proteinExistence type="predicted"/>
<gene>
    <name evidence="3" type="ORF">BS50DRAFT_571250</name>
</gene>
<feature type="compositionally biased region" description="Basic residues" evidence="1">
    <location>
        <begin position="251"/>
        <end position="261"/>
    </location>
</feature>
<feature type="compositionally biased region" description="Basic and acidic residues" evidence="1">
    <location>
        <begin position="292"/>
        <end position="302"/>
    </location>
</feature>
<feature type="compositionally biased region" description="Low complexity" evidence="1">
    <location>
        <begin position="587"/>
        <end position="600"/>
    </location>
</feature>
<feature type="region of interest" description="Disordered" evidence="1">
    <location>
        <begin position="196"/>
        <end position="232"/>
    </location>
</feature>
<feature type="compositionally biased region" description="Low complexity" evidence="1">
    <location>
        <begin position="204"/>
        <end position="217"/>
    </location>
</feature>
<dbReference type="CDD" id="cd11392">
    <property type="entry name" value="bHLH_ScPHO4_like"/>
    <property type="match status" value="1"/>
</dbReference>
<evidence type="ECO:0000313" key="3">
    <source>
        <dbReference type="EMBL" id="PSN69928.1"/>
    </source>
</evidence>
<evidence type="ECO:0000256" key="1">
    <source>
        <dbReference type="SAM" id="MobiDB-lite"/>
    </source>
</evidence>
<feature type="compositionally biased region" description="Low complexity" evidence="1">
    <location>
        <begin position="114"/>
        <end position="124"/>
    </location>
</feature>
<dbReference type="GO" id="GO:0046983">
    <property type="term" value="F:protein dimerization activity"/>
    <property type="evidence" value="ECO:0007669"/>
    <property type="project" value="InterPro"/>
</dbReference>
<dbReference type="InterPro" id="IPR036638">
    <property type="entry name" value="HLH_DNA-bd_sf"/>
</dbReference>
<feature type="compositionally biased region" description="Polar residues" evidence="1">
    <location>
        <begin position="452"/>
        <end position="465"/>
    </location>
</feature>
<accession>A0A2T2NXW7</accession>
<dbReference type="InterPro" id="IPR011598">
    <property type="entry name" value="bHLH_dom"/>
</dbReference>
<evidence type="ECO:0000259" key="2">
    <source>
        <dbReference type="PROSITE" id="PS50888"/>
    </source>
</evidence>
<feature type="domain" description="BHLH" evidence="2">
    <location>
        <begin position="547"/>
        <end position="613"/>
    </location>
</feature>
<sequence>MNDAAWTGAEPFDPMGAQADHDFGNLIDFDNLDLDFAIDYAAASNDHDSSQQLTDLADSLHVQHLQSTFSPAISQDHHHGVNGGAAPQSQQQQQQQQAMHMSQFNAAFSDFNMPQFGQQPQQQQSYRPHAGVPPTPNSIEMHGDPGRYVQQQQAMFDPRYMRKDDATFTPLVSPAVTPHEPRFQVPDFNVQPNYFSPLTSPALNAQNHQQQQAHSSQYATTSGSSTGHSPIDVDMDILGEAAMAQPEQQGRRLRSNNKRSAPRSTSTRVRQSPVVKPGRRKATVSSLIPPKEVSELMEEARASRPSSSGLEVPHSRESSEADSISPEPMLSEMGPPPKPASVTHSPAILAHGHGKRPSAQGATPATPASLMRIQPSPTYGGTIPEVPPMLDDLTLPEASIERPPLSRIDTAIHDDDADTPRLSARKTPKFGPLSTPSAGAAMSGRPSPMLSAVSSPTSPAFSQKRSGSDPKAARNPKKRNSVTSTLVSPALRPKISPSIKPLLPDGGKTDDTHALLLASKSNYQNILDGTTVPGVVYPSSLSTNLTSKRTSHKIAEQGRRNRINTALQEMQALLPSPHLKAADAKSPESSSAAQSNNSKAAKVESAIEYIRQLQKEVRDRDRMLESKDEEMENLRRELAVLRRGSSASITGDEGESREKEGEKQPKVEVVDSPEAGSAG</sequence>
<dbReference type="STRING" id="1448308.A0A2T2NXW7"/>
<protein>
    <recommendedName>
        <fullName evidence="2">BHLH domain-containing protein</fullName>
    </recommendedName>
</protein>
<dbReference type="SMART" id="SM00353">
    <property type="entry name" value="HLH"/>
    <property type="match status" value="1"/>
</dbReference>
<name>A0A2T2NXW7_CORCC</name>
<feature type="compositionally biased region" description="Polar residues" evidence="1">
    <location>
        <begin position="218"/>
        <end position="228"/>
    </location>
</feature>
<dbReference type="AlphaFoldDB" id="A0A2T2NXW7"/>
<dbReference type="Gene3D" id="4.10.280.10">
    <property type="entry name" value="Helix-loop-helix DNA-binding domain"/>
    <property type="match status" value="1"/>
</dbReference>
<dbReference type="Pfam" id="PF00010">
    <property type="entry name" value="HLH"/>
    <property type="match status" value="1"/>
</dbReference>
<feature type="region of interest" description="Disordered" evidence="1">
    <location>
        <begin position="638"/>
        <end position="679"/>
    </location>
</feature>
<feature type="compositionally biased region" description="Basic and acidic residues" evidence="1">
    <location>
        <begin position="654"/>
        <end position="669"/>
    </location>
</feature>
<feature type="compositionally biased region" description="Low complexity" evidence="1">
    <location>
        <begin position="88"/>
        <end position="97"/>
    </location>
</feature>
<feature type="region of interest" description="Disordered" evidence="1">
    <location>
        <begin position="73"/>
        <end position="100"/>
    </location>
</feature>
<dbReference type="EMBL" id="KZ678132">
    <property type="protein sequence ID" value="PSN69928.1"/>
    <property type="molecule type" value="Genomic_DNA"/>
</dbReference>
<organism evidence="3 4">
    <name type="scientific">Corynespora cassiicola Philippines</name>
    <dbReference type="NCBI Taxonomy" id="1448308"/>
    <lineage>
        <taxon>Eukaryota</taxon>
        <taxon>Fungi</taxon>
        <taxon>Dikarya</taxon>
        <taxon>Ascomycota</taxon>
        <taxon>Pezizomycotina</taxon>
        <taxon>Dothideomycetes</taxon>
        <taxon>Pleosporomycetidae</taxon>
        <taxon>Pleosporales</taxon>
        <taxon>Corynesporascaceae</taxon>
        <taxon>Corynespora</taxon>
    </lineage>
</organism>
<feature type="region of interest" description="Disordered" evidence="1">
    <location>
        <begin position="112"/>
        <end position="136"/>
    </location>
</feature>
<feature type="region of interest" description="Disordered" evidence="1">
    <location>
        <begin position="579"/>
        <end position="605"/>
    </location>
</feature>
<dbReference type="PROSITE" id="PS50888">
    <property type="entry name" value="BHLH"/>
    <property type="match status" value="1"/>
</dbReference>
<dbReference type="OrthoDB" id="5344169at2759"/>
<keyword evidence="4" id="KW-1185">Reference proteome</keyword>
<evidence type="ECO:0000313" key="4">
    <source>
        <dbReference type="Proteomes" id="UP000240883"/>
    </source>
</evidence>
<feature type="region of interest" description="Disordered" evidence="1">
    <location>
        <begin position="245"/>
        <end position="506"/>
    </location>
</feature>
<reference evidence="3 4" key="1">
    <citation type="journal article" date="2018" name="Front. Microbiol.">
        <title>Genome-Wide Analysis of Corynespora cassiicola Leaf Fall Disease Putative Effectors.</title>
        <authorList>
            <person name="Lopez D."/>
            <person name="Ribeiro S."/>
            <person name="Label P."/>
            <person name="Fumanal B."/>
            <person name="Venisse J.S."/>
            <person name="Kohler A."/>
            <person name="de Oliveira R.R."/>
            <person name="Labutti K."/>
            <person name="Lipzen A."/>
            <person name="Lail K."/>
            <person name="Bauer D."/>
            <person name="Ohm R.A."/>
            <person name="Barry K.W."/>
            <person name="Spatafora J."/>
            <person name="Grigoriev I.V."/>
            <person name="Martin F.M."/>
            <person name="Pujade-Renaud V."/>
        </authorList>
    </citation>
    <scope>NUCLEOTIDE SEQUENCE [LARGE SCALE GENOMIC DNA]</scope>
    <source>
        <strain evidence="3 4">Philippines</strain>
    </source>
</reference>
<dbReference type="Proteomes" id="UP000240883">
    <property type="component" value="Unassembled WGS sequence"/>
</dbReference>
<dbReference type="SUPFAM" id="SSF47459">
    <property type="entry name" value="HLH, helix-loop-helix DNA-binding domain"/>
    <property type="match status" value="1"/>
</dbReference>